<dbReference type="PANTHER" id="PTHR22847:SF637">
    <property type="entry name" value="WD REPEAT DOMAIN 5B"/>
    <property type="match status" value="1"/>
</dbReference>
<evidence type="ECO:0000256" key="1">
    <source>
        <dbReference type="ARBA" id="ARBA00022574"/>
    </source>
</evidence>
<keyword evidence="2" id="KW-0677">Repeat</keyword>
<gene>
    <name evidence="4" type="ORF">FRACYDRAFT_149049</name>
</gene>
<dbReference type="PROSITE" id="PS50082">
    <property type="entry name" value="WD_REPEATS_2"/>
    <property type="match status" value="2"/>
</dbReference>
<evidence type="ECO:0000313" key="4">
    <source>
        <dbReference type="EMBL" id="OEU18677.1"/>
    </source>
</evidence>
<dbReference type="SMART" id="SM00320">
    <property type="entry name" value="WD40"/>
    <property type="match status" value="3"/>
</dbReference>
<keyword evidence="1 3" id="KW-0853">WD repeat</keyword>
<dbReference type="Pfam" id="PF00400">
    <property type="entry name" value="WD40"/>
    <property type="match status" value="2"/>
</dbReference>
<feature type="repeat" description="WD" evidence="3">
    <location>
        <begin position="313"/>
        <end position="345"/>
    </location>
</feature>
<dbReference type="InParanoid" id="A0A1E7FKL7"/>
<evidence type="ECO:0000256" key="3">
    <source>
        <dbReference type="PROSITE-ProRule" id="PRU00221"/>
    </source>
</evidence>
<dbReference type="Gene3D" id="2.130.10.10">
    <property type="entry name" value="YVTN repeat-like/Quinoprotein amine dehydrogenase"/>
    <property type="match status" value="1"/>
</dbReference>
<dbReference type="PANTHER" id="PTHR22847">
    <property type="entry name" value="WD40 REPEAT PROTEIN"/>
    <property type="match status" value="1"/>
</dbReference>
<protein>
    <submittedName>
        <fullName evidence="4">WD40 repeat-like protein</fullName>
    </submittedName>
</protein>
<organism evidence="4 5">
    <name type="scientific">Fragilariopsis cylindrus CCMP1102</name>
    <dbReference type="NCBI Taxonomy" id="635003"/>
    <lineage>
        <taxon>Eukaryota</taxon>
        <taxon>Sar</taxon>
        <taxon>Stramenopiles</taxon>
        <taxon>Ochrophyta</taxon>
        <taxon>Bacillariophyta</taxon>
        <taxon>Bacillariophyceae</taxon>
        <taxon>Bacillariophycidae</taxon>
        <taxon>Bacillariales</taxon>
        <taxon>Bacillariaceae</taxon>
        <taxon>Fragilariopsis</taxon>
    </lineage>
</organism>
<dbReference type="InterPro" id="IPR001680">
    <property type="entry name" value="WD40_rpt"/>
</dbReference>
<reference evidence="4 5" key="1">
    <citation type="submission" date="2016-09" db="EMBL/GenBank/DDBJ databases">
        <title>Extensive genetic diversity and differential bi-allelic expression allows diatom success in the polar Southern Ocean.</title>
        <authorList>
            <consortium name="DOE Joint Genome Institute"/>
            <person name="Mock T."/>
            <person name="Otillar R.P."/>
            <person name="Strauss J."/>
            <person name="Dupont C."/>
            <person name="Frickenhaus S."/>
            <person name="Maumus F."/>
            <person name="Mcmullan M."/>
            <person name="Sanges R."/>
            <person name="Schmutz J."/>
            <person name="Toseland A."/>
            <person name="Valas R."/>
            <person name="Veluchamy A."/>
            <person name="Ward B.J."/>
            <person name="Allen A."/>
            <person name="Barry K."/>
            <person name="Falciatore A."/>
            <person name="Ferrante M."/>
            <person name="Fortunato A.E."/>
            <person name="Gloeckner G."/>
            <person name="Gruber A."/>
            <person name="Hipkin R."/>
            <person name="Janech M."/>
            <person name="Kroth P."/>
            <person name="Leese F."/>
            <person name="Lindquist E."/>
            <person name="Lyon B.R."/>
            <person name="Martin J."/>
            <person name="Mayer C."/>
            <person name="Parker M."/>
            <person name="Quesneville H."/>
            <person name="Raymond J."/>
            <person name="Uhlig C."/>
            <person name="Valentin K.U."/>
            <person name="Worden A.Z."/>
            <person name="Armbrust E.V."/>
            <person name="Bowler C."/>
            <person name="Green B."/>
            <person name="Moulton V."/>
            <person name="Van Oosterhout C."/>
            <person name="Grigoriev I."/>
        </authorList>
    </citation>
    <scope>NUCLEOTIDE SEQUENCE [LARGE SCALE GENOMIC DNA]</scope>
    <source>
        <strain evidence="4 5">CCMP1102</strain>
    </source>
</reference>
<dbReference type="InterPro" id="IPR015943">
    <property type="entry name" value="WD40/YVTN_repeat-like_dom_sf"/>
</dbReference>
<keyword evidence="5" id="KW-1185">Reference proteome</keyword>
<dbReference type="SUPFAM" id="SSF50978">
    <property type="entry name" value="WD40 repeat-like"/>
    <property type="match status" value="1"/>
</dbReference>
<feature type="non-terminal residue" evidence="4">
    <location>
        <position position="404"/>
    </location>
</feature>
<dbReference type="PROSITE" id="PS50294">
    <property type="entry name" value="WD_REPEATS_REGION"/>
    <property type="match status" value="1"/>
</dbReference>
<accession>A0A1E7FKL7</accession>
<dbReference type="GO" id="GO:1990234">
    <property type="term" value="C:transferase complex"/>
    <property type="evidence" value="ECO:0007669"/>
    <property type="project" value="UniProtKB-ARBA"/>
</dbReference>
<dbReference type="EMBL" id="KV784356">
    <property type="protein sequence ID" value="OEU18677.1"/>
    <property type="molecule type" value="Genomic_DNA"/>
</dbReference>
<evidence type="ECO:0000256" key="2">
    <source>
        <dbReference type="ARBA" id="ARBA00022737"/>
    </source>
</evidence>
<sequence length="404" mass="43361">MSGYRSIHREKIGSFPIWQAVCSPVLTKNSASTTATTTTTRAAAAAAACWRVWLACGDGVVRGFLVIEKTLEQKDTLDAAACNFILTHTLLDDAENQQEEVSAIGCSQVQVARNYVGDDDSAGDLIVISSDLLGKIRIWLLSEETDDELPEIGSSSTSISAAQEFSVENATGTCIKIMPPNVAGVGDILLAVPCLDGTIAIVATGLTTPKYPKDPTEAGVVVERWSKAATSIALSGDFHPKKKSFAVGRQDGLIDIFEKSGERCHRMIQHETPVRAVSYTPDGNLLFTSSDDGMVCMWDTSRHGAPVLVKHVVQAHTSWVLDLVSLSDSRRFVSCGMDQQLHVWSAGEMDNRALHSFTSDEAVWTIAAHTCTPTTGSASAQTATNFARRLISGSENGGLHIYTL</sequence>
<evidence type="ECO:0000313" key="5">
    <source>
        <dbReference type="Proteomes" id="UP000095751"/>
    </source>
</evidence>
<dbReference type="KEGG" id="fcy:FRACYDRAFT_149049"/>
<feature type="repeat" description="WD" evidence="3">
    <location>
        <begin position="267"/>
        <end position="299"/>
    </location>
</feature>
<dbReference type="Proteomes" id="UP000095751">
    <property type="component" value="Unassembled WGS sequence"/>
</dbReference>
<proteinExistence type="predicted"/>
<dbReference type="OrthoDB" id="4189at2759"/>
<name>A0A1E7FKL7_9STRA</name>
<dbReference type="AlphaFoldDB" id="A0A1E7FKL7"/>
<dbReference type="InterPro" id="IPR036322">
    <property type="entry name" value="WD40_repeat_dom_sf"/>
</dbReference>